<dbReference type="PANTHER" id="PTHR43744:SF12">
    <property type="entry name" value="ABC TRANSPORTER PERMEASE PROTEIN MG189-RELATED"/>
    <property type="match status" value="1"/>
</dbReference>
<evidence type="ECO:0000256" key="5">
    <source>
        <dbReference type="ARBA" id="ARBA00022989"/>
    </source>
</evidence>
<keyword evidence="3" id="KW-1003">Cell membrane</keyword>
<dbReference type="PROSITE" id="PS50928">
    <property type="entry name" value="ABC_TM1"/>
    <property type="match status" value="1"/>
</dbReference>
<reference evidence="9 10" key="1">
    <citation type="submission" date="2019-02" db="EMBL/GenBank/DDBJ databases">
        <title>Kribbella capetownensis sp. nov. and Kribbella speibonae sp. nov., isolated from soil.</title>
        <authorList>
            <person name="Curtis S.M."/>
            <person name="Norton I."/>
            <person name="Everest G.J."/>
            <person name="Meyers P.R."/>
        </authorList>
    </citation>
    <scope>NUCLEOTIDE SEQUENCE [LARGE SCALE GENOMIC DNA]</scope>
    <source>
        <strain evidence="9 10">YM55</strain>
    </source>
</reference>
<dbReference type="Proteomes" id="UP000294225">
    <property type="component" value="Unassembled WGS sequence"/>
</dbReference>
<comment type="caution">
    <text evidence="9">The sequence shown here is derived from an EMBL/GenBank/DDBJ whole genome shotgun (WGS) entry which is preliminary data.</text>
</comment>
<protein>
    <submittedName>
        <fullName evidence="9">Carbohydrate ABC transporter permease</fullName>
    </submittedName>
</protein>
<evidence type="ECO:0000256" key="4">
    <source>
        <dbReference type="ARBA" id="ARBA00022692"/>
    </source>
</evidence>
<dbReference type="Gene3D" id="1.10.3720.10">
    <property type="entry name" value="MetI-like"/>
    <property type="match status" value="1"/>
</dbReference>
<dbReference type="GO" id="GO:0055085">
    <property type="term" value="P:transmembrane transport"/>
    <property type="evidence" value="ECO:0007669"/>
    <property type="project" value="InterPro"/>
</dbReference>
<feature type="transmembrane region" description="Helical" evidence="7">
    <location>
        <begin position="75"/>
        <end position="96"/>
    </location>
</feature>
<feature type="transmembrane region" description="Helical" evidence="7">
    <location>
        <begin position="208"/>
        <end position="230"/>
    </location>
</feature>
<sequence length="292" mass="32576">MRRRHAKFPWFAYLVVILGGVAMVMPFLDMVMSSFKGAGEYGVIPYKLLPESFNLDNYREAFSQLELPRLFRNSVIVTVSVTVSVLITSALAGYALAKLRFRGRAMIFRFILATMMLPPFLLLIPTFLIMLNWPLAGGNDFLGRGGDGGLTTSLLALILPFTVSGFGIFLMRQFMISLPDEMLEAAKIDGANQWQIWRLIVLPQTKPVAITLGLITFIGTWNEYIWTLLISSSDPSLQTLPVGIQLLQSFLDPDRTMPIVMAGLVISTLPVLVVFLVFQKYYVRGVVLSGLK</sequence>
<feature type="transmembrane region" description="Helical" evidence="7">
    <location>
        <begin position="108"/>
        <end position="130"/>
    </location>
</feature>
<dbReference type="PANTHER" id="PTHR43744">
    <property type="entry name" value="ABC TRANSPORTER PERMEASE PROTEIN MG189-RELATED-RELATED"/>
    <property type="match status" value="1"/>
</dbReference>
<dbReference type="InterPro" id="IPR000515">
    <property type="entry name" value="MetI-like"/>
</dbReference>
<evidence type="ECO:0000256" key="6">
    <source>
        <dbReference type="ARBA" id="ARBA00023136"/>
    </source>
</evidence>
<keyword evidence="5 7" id="KW-1133">Transmembrane helix</keyword>
<comment type="similarity">
    <text evidence="7">Belongs to the binding-protein-dependent transport system permease family.</text>
</comment>
<accession>A0A4R0IRS1</accession>
<evidence type="ECO:0000259" key="8">
    <source>
        <dbReference type="PROSITE" id="PS50928"/>
    </source>
</evidence>
<dbReference type="RefSeq" id="WP_131498561.1">
    <property type="nucleotide sequence ID" value="NZ_SJKC01000004.1"/>
</dbReference>
<dbReference type="EMBL" id="SJKC01000004">
    <property type="protein sequence ID" value="TCC34156.1"/>
    <property type="molecule type" value="Genomic_DNA"/>
</dbReference>
<evidence type="ECO:0000313" key="9">
    <source>
        <dbReference type="EMBL" id="TCC34156.1"/>
    </source>
</evidence>
<name>A0A4R0IRS1_9ACTN</name>
<feature type="transmembrane region" description="Helical" evidence="7">
    <location>
        <begin position="259"/>
        <end position="278"/>
    </location>
</feature>
<dbReference type="InterPro" id="IPR035906">
    <property type="entry name" value="MetI-like_sf"/>
</dbReference>
<evidence type="ECO:0000256" key="3">
    <source>
        <dbReference type="ARBA" id="ARBA00022475"/>
    </source>
</evidence>
<dbReference type="Pfam" id="PF00528">
    <property type="entry name" value="BPD_transp_1"/>
    <property type="match status" value="1"/>
</dbReference>
<keyword evidence="2 7" id="KW-0813">Transport</keyword>
<dbReference type="SUPFAM" id="SSF161098">
    <property type="entry name" value="MetI-like"/>
    <property type="match status" value="1"/>
</dbReference>
<feature type="transmembrane region" description="Helical" evidence="7">
    <location>
        <begin position="150"/>
        <end position="171"/>
    </location>
</feature>
<evidence type="ECO:0000313" key="10">
    <source>
        <dbReference type="Proteomes" id="UP000294225"/>
    </source>
</evidence>
<organism evidence="9 10">
    <name type="scientific">Kribbella speibonae</name>
    <dbReference type="NCBI Taxonomy" id="1572660"/>
    <lineage>
        <taxon>Bacteria</taxon>
        <taxon>Bacillati</taxon>
        <taxon>Actinomycetota</taxon>
        <taxon>Actinomycetes</taxon>
        <taxon>Propionibacteriales</taxon>
        <taxon>Kribbellaceae</taxon>
        <taxon>Kribbella</taxon>
    </lineage>
</organism>
<dbReference type="CDD" id="cd06261">
    <property type="entry name" value="TM_PBP2"/>
    <property type="match status" value="1"/>
</dbReference>
<keyword evidence="4 7" id="KW-0812">Transmembrane</keyword>
<feature type="transmembrane region" description="Helical" evidence="7">
    <location>
        <begin position="10"/>
        <end position="28"/>
    </location>
</feature>
<evidence type="ECO:0000256" key="7">
    <source>
        <dbReference type="RuleBase" id="RU363032"/>
    </source>
</evidence>
<gene>
    <name evidence="9" type="ORF">E0H92_29450</name>
</gene>
<dbReference type="AlphaFoldDB" id="A0A4R0IRS1"/>
<evidence type="ECO:0000256" key="2">
    <source>
        <dbReference type="ARBA" id="ARBA00022448"/>
    </source>
</evidence>
<keyword evidence="6 7" id="KW-0472">Membrane</keyword>
<evidence type="ECO:0000256" key="1">
    <source>
        <dbReference type="ARBA" id="ARBA00004651"/>
    </source>
</evidence>
<feature type="domain" description="ABC transmembrane type-1" evidence="8">
    <location>
        <begin position="71"/>
        <end position="278"/>
    </location>
</feature>
<dbReference type="GO" id="GO:0005886">
    <property type="term" value="C:plasma membrane"/>
    <property type="evidence" value="ECO:0007669"/>
    <property type="project" value="UniProtKB-SubCell"/>
</dbReference>
<comment type="subcellular location">
    <subcellularLocation>
        <location evidence="1 7">Cell membrane</location>
        <topology evidence="1 7">Multi-pass membrane protein</topology>
    </subcellularLocation>
</comment>
<proteinExistence type="inferred from homology"/>